<proteinExistence type="inferred from homology"/>
<dbReference type="STRING" id="641526.ADIWIN_1949"/>
<dbReference type="InterPro" id="IPR050738">
    <property type="entry name" value="Sulfatase"/>
</dbReference>
<comment type="caution">
    <text evidence="9">The sequence shown here is derived from an EMBL/GenBank/DDBJ whole genome shotgun (WGS) entry which is preliminary data.</text>
</comment>
<dbReference type="Pfam" id="PF00884">
    <property type="entry name" value="Sulfatase"/>
    <property type="match status" value="1"/>
</dbReference>
<dbReference type="Gene3D" id="3.40.720.10">
    <property type="entry name" value="Alkaline Phosphatase, subunit A"/>
    <property type="match status" value="1"/>
</dbReference>
<keyword evidence="5 9" id="KW-0378">Hydrolase</keyword>
<reference evidence="9 10" key="1">
    <citation type="journal article" date="2013" name="Genome Announc.">
        <title>Draft Genome Sequence of Winogradskyella psychrotolerans RS-3T, Isolated from the Marine Transect of Kongsfjorden, Ny-Alesund, Svalbard, Arctic Ocean.</title>
        <authorList>
            <person name="Kumar Pinnaka A."/>
            <person name="Ara S."/>
            <person name="Singh A."/>
            <person name="Shivaji S."/>
        </authorList>
    </citation>
    <scope>NUCLEOTIDE SEQUENCE [LARGE SCALE GENOMIC DNA]</scope>
    <source>
        <strain evidence="9 10">RS-3</strain>
    </source>
</reference>
<evidence type="ECO:0000259" key="8">
    <source>
        <dbReference type="Pfam" id="PF00884"/>
    </source>
</evidence>
<dbReference type="CDD" id="cd16144">
    <property type="entry name" value="ARS_like"/>
    <property type="match status" value="1"/>
</dbReference>
<comment type="cofactor">
    <cofactor evidence="1">
        <name>Ca(2+)</name>
        <dbReference type="ChEBI" id="CHEBI:29108"/>
    </cofactor>
</comment>
<dbReference type="PANTHER" id="PTHR42693">
    <property type="entry name" value="ARYLSULFATASE FAMILY MEMBER"/>
    <property type="match status" value="1"/>
</dbReference>
<organism evidence="9 10">
    <name type="scientific">Winogradskyella psychrotolerans RS-3</name>
    <dbReference type="NCBI Taxonomy" id="641526"/>
    <lineage>
        <taxon>Bacteria</taxon>
        <taxon>Pseudomonadati</taxon>
        <taxon>Bacteroidota</taxon>
        <taxon>Flavobacteriia</taxon>
        <taxon>Flavobacteriales</taxon>
        <taxon>Flavobacteriaceae</taxon>
        <taxon>Winogradskyella</taxon>
    </lineage>
</organism>
<evidence type="ECO:0000256" key="4">
    <source>
        <dbReference type="ARBA" id="ARBA00022729"/>
    </source>
</evidence>
<dbReference type="PROSITE" id="PS00149">
    <property type="entry name" value="SULFATASE_2"/>
    <property type="match status" value="1"/>
</dbReference>
<name>S7XAZ4_9FLAO</name>
<dbReference type="InterPro" id="IPR024607">
    <property type="entry name" value="Sulfatase_CS"/>
</dbReference>
<keyword evidence="6" id="KW-0106">Calcium</keyword>
<evidence type="ECO:0000313" key="9">
    <source>
        <dbReference type="EMBL" id="EPR73168.1"/>
    </source>
</evidence>
<dbReference type="InterPro" id="IPR017850">
    <property type="entry name" value="Alkaline_phosphatase_core_sf"/>
</dbReference>
<comment type="similarity">
    <text evidence="2">Belongs to the sulfatase family.</text>
</comment>
<dbReference type="Gene3D" id="3.30.1120.10">
    <property type="match status" value="1"/>
</dbReference>
<feature type="signal peptide" evidence="7">
    <location>
        <begin position="1"/>
        <end position="32"/>
    </location>
</feature>
<keyword evidence="3" id="KW-0479">Metal-binding</keyword>
<evidence type="ECO:0000256" key="1">
    <source>
        <dbReference type="ARBA" id="ARBA00001913"/>
    </source>
</evidence>
<evidence type="ECO:0000256" key="6">
    <source>
        <dbReference type="ARBA" id="ARBA00022837"/>
    </source>
</evidence>
<feature type="domain" description="Sulfatase N-terminal" evidence="8">
    <location>
        <begin position="41"/>
        <end position="404"/>
    </location>
</feature>
<evidence type="ECO:0000256" key="2">
    <source>
        <dbReference type="ARBA" id="ARBA00008779"/>
    </source>
</evidence>
<dbReference type="GO" id="GO:0046872">
    <property type="term" value="F:metal ion binding"/>
    <property type="evidence" value="ECO:0007669"/>
    <property type="project" value="UniProtKB-KW"/>
</dbReference>
<protein>
    <submittedName>
        <fullName evidence="9">Arylsulfatase</fullName>
        <ecNumber evidence="9">3.1.6.1</ecNumber>
    </submittedName>
</protein>
<keyword evidence="10" id="KW-1185">Reference proteome</keyword>
<accession>S7XAZ4</accession>
<keyword evidence="4 7" id="KW-0732">Signal</keyword>
<dbReference type="eggNOG" id="COG3119">
    <property type="taxonomic scope" value="Bacteria"/>
</dbReference>
<dbReference type="EC" id="3.1.6.1" evidence="9"/>
<evidence type="ECO:0000256" key="5">
    <source>
        <dbReference type="ARBA" id="ARBA00022801"/>
    </source>
</evidence>
<dbReference type="Proteomes" id="UP000014962">
    <property type="component" value="Unassembled WGS sequence"/>
</dbReference>
<sequence>MTFALIIYKMKNNRTFLALVLLAFLASNYGNSQEKENLIKPNVIIFYADDLGWQDVELNDLDEPCAWDTPNIKALAKDAINFTNGYSPAPTCAPSRSALLSGLHPAKTGITNVSGGGIPKAQRSEKYMSPYFPEGLMPENFTIAEALKMNGYRTGHVGKWHAGALQIQKSTNQGFDFAHESRGAHQGPKGAKNRLNAFATHDKNDAYRLSKEKYFPFTKESPNGISYPTDAVTENALKFIENNKEEPFFLYLAHWMVHYPIHSKNRELLDYYCDKLGVELPEADTEWTKEGQNNPYFGAMVTTLDWSLGRVVDLLKKTDDPRNPGKKLYETTYIIFSSDNGGAETRRAEVMSDNAPLDKGKKYSEEGGIRVPMLISGPNIPKGETKDVLINQLDYYPTVLSLTNSKIPAKYSSDLDGLDISGVLLKNEKEVLNKDGKPREDLWWHYPYGGETKNQSAIRSGDYKLYKNFITGNYVLHRLYKDGKRLDLEEKFDIAKQEPEITKALAEKLEKYLKDYDAKLPYKEPSKFKNDKDVTAIPVIVNDTFDAASRKVAIQLEKENSNVVESYALVKISDKAKARKKGKKSKVKSTYIRIPVDAGKNNLEYTFTVPKEAIEYGIILIDENRFMVKSEFHKVK</sequence>
<dbReference type="SUPFAM" id="SSF53649">
    <property type="entry name" value="Alkaline phosphatase-like"/>
    <property type="match status" value="1"/>
</dbReference>
<evidence type="ECO:0000256" key="7">
    <source>
        <dbReference type="SAM" id="SignalP"/>
    </source>
</evidence>
<evidence type="ECO:0000313" key="10">
    <source>
        <dbReference type="Proteomes" id="UP000014962"/>
    </source>
</evidence>
<dbReference type="PANTHER" id="PTHR42693:SF42">
    <property type="entry name" value="ARYLSULFATASE G"/>
    <property type="match status" value="1"/>
</dbReference>
<dbReference type="AlphaFoldDB" id="S7XAZ4"/>
<feature type="chain" id="PRO_5004559284" evidence="7">
    <location>
        <begin position="33"/>
        <end position="636"/>
    </location>
</feature>
<evidence type="ECO:0000256" key="3">
    <source>
        <dbReference type="ARBA" id="ARBA00022723"/>
    </source>
</evidence>
<dbReference type="EMBL" id="ATMR01000095">
    <property type="protein sequence ID" value="EPR73168.1"/>
    <property type="molecule type" value="Genomic_DNA"/>
</dbReference>
<dbReference type="PATRIC" id="fig|641526.4.peg.1933"/>
<dbReference type="InterPro" id="IPR000917">
    <property type="entry name" value="Sulfatase_N"/>
</dbReference>
<gene>
    <name evidence="9" type="ORF">ADIWIN_1949</name>
</gene>
<dbReference type="GO" id="GO:0004065">
    <property type="term" value="F:arylsulfatase activity"/>
    <property type="evidence" value="ECO:0007669"/>
    <property type="project" value="UniProtKB-EC"/>
</dbReference>